<feature type="transmembrane region" description="Helical" evidence="7">
    <location>
        <begin position="341"/>
        <end position="360"/>
    </location>
</feature>
<dbReference type="EMBL" id="JAVDWH010000001">
    <property type="protein sequence ID" value="MDR7085479.1"/>
    <property type="molecule type" value="Genomic_DNA"/>
</dbReference>
<evidence type="ECO:0000256" key="3">
    <source>
        <dbReference type="ARBA" id="ARBA00022475"/>
    </source>
</evidence>
<feature type="domain" description="Major facilitator superfamily (MFS) profile" evidence="8">
    <location>
        <begin position="23"/>
        <end position="470"/>
    </location>
</feature>
<reference evidence="9 10" key="1">
    <citation type="submission" date="2023-07" db="EMBL/GenBank/DDBJ databases">
        <title>Sorghum-associated microbial communities from plants grown in Nebraska, USA.</title>
        <authorList>
            <person name="Schachtman D."/>
        </authorList>
    </citation>
    <scope>NUCLEOTIDE SEQUENCE [LARGE SCALE GENOMIC DNA]</scope>
    <source>
        <strain evidence="9 10">BE248</strain>
    </source>
</reference>
<name>A0ABU1UJW9_9ACTN</name>
<organism evidence="9 10">
    <name type="scientific">Aeromicrobium panaciterrae</name>
    <dbReference type="NCBI Taxonomy" id="363861"/>
    <lineage>
        <taxon>Bacteria</taxon>
        <taxon>Bacillati</taxon>
        <taxon>Actinomycetota</taxon>
        <taxon>Actinomycetes</taxon>
        <taxon>Propionibacteriales</taxon>
        <taxon>Nocardioidaceae</taxon>
        <taxon>Aeromicrobium</taxon>
    </lineage>
</organism>
<dbReference type="Gene3D" id="1.20.1250.20">
    <property type="entry name" value="MFS general substrate transporter like domains"/>
    <property type="match status" value="1"/>
</dbReference>
<gene>
    <name evidence="9" type="ORF">J2X11_000318</name>
</gene>
<dbReference type="InterPro" id="IPR011701">
    <property type="entry name" value="MFS"/>
</dbReference>
<feature type="transmembrane region" description="Helical" evidence="7">
    <location>
        <begin position="114"/>
        <end position="135"/>
    </location>
</feature>
<proteinExistence type="predicted"/>
<evidence type="ECO:0000256" key="6">
    <source>
        <dbReference type="ARBA" id="ARBA00023136"/>
    </source>
</evidence>
<evidence type="ECO:0000313" key="10">
    <source>
        <dbReference type="Proteomes" id="UP001257739"/>
    </source>
</evidence>
<feature type="transmembrane region" description="Helical" evidence="7">
    <location>
        <begin position="480"/>
        <end position="500"/>
    </location>
</feature>
<keyword evidence="6 7" id="KW-0472">Membrane</keyword>
<evidence type="ECO:0000259" key="8">
    <source>
        <dbReference type="PROSITE" id="PS50850"/>
    </source>
</evidence>
<feature type="transmembrane region" description="Helical" evidence="7">
    <location>
        <begin position="366"/>
        <end position="385"/>
    </location>
</feature>
<feature type="transmembrane region" description="Helical" evidence="7">
    <location>
        <begin position="209"/>
        <end position="228"/>
    </location>
</feature>
<evidence type="ECO:0000256" key="4">
    <source>
        <dbReference type="ARBA" id="ARBA00022692"/>
    </source>
</evidence>
<dbReference type="PROSITE" id="PS50850">
    <property type="entry name" value="MFS"/>
    <property type="match status" value="1"/>
</dbReference>
<comment type="caution">
    <text evidence="9">The sequence shown here is derived from an EMBL/GenBank/DDBJ whole genome shotgun (WGS) entry which is preliminary data.</text>
</comment>
<dbReference type="CDD" id="cd17321">
    <property type="entry name" value="MFS_MMR_MDR_like"/>
    <property type="match status" value="1"/>
</dbReference>
<dbReference type="PANTHER" id="PTHR42718">
    <property type="entry name" value="MAJOR FACILITATOR SUPERFAMILY MULTIDRUG TRANSPORTER MFSC"/>
    <property type="match status" value="1"/>
</dbReference>
<feature type="transmembrane region" description="Helical" evidence="7">
    <location>
        <begin position="310"/>
        <end position="334"/>
    </location>
</feature>
<evidence type="ECO:0000256" key="2">
    <source>
        <dbReference type="ARBA" id="ARBA00022448"/>
    </source>
</evidence>
<keyword evidence="4 7" id="KW-0812">Transmembrane</keyword>
<evidence type="ECO:0000313" key="9">
    <source>
        <dbReference type="EMBL" id="MDR7085479.1"/>
    </source>
</evidence>
<keyword evidence="10" id="KW-1185">Reference proteome</keyword>
<keyword evidence="2" id="KW-0813">Transport</keyword>
<dbReference type="InterPro" id="IPR020846">
    <property type="entry name" value="MFS_dom"/>
</dbReference>
<protein>
    <submittedName>
        <fullName evidence="9">DHA2 family multidrug resistance protein-like MFS transporter</fullName>
    </submittedName>
</protein>
<dbReference type="SUPFAM" id="SSF103473">
    <property type="entry name" value="MFS general substrate transporter"/>
    <property type="match status" value="1"/>
</dbReference>
<dbReference type="PANTHER" id="PTHR42718:SF47">
    <property type="entry name" value="METHYL VIOLOGEN RESISTANCE PROTEIN SMVA"/>
    <property type="match status" value="1"/>
</dbReference>
<dbReference type="RefSeq" id="WP_309965864.1">
    <property type="nucleotide sequence ID" value="NZ_JAVDWH010000001.1"/>
</dbReference>
<sequence length="506" mass="53391">MTIIDSRYVADTTRRAGPREWIALAVLMLPVLLTSIDNTVLSFALPQVSSALHPTGEQMLWLVDIYPLMLAGLLVPMGSLGDRIGRRRLLLIGAIGFGIASVCAAYSPTAEALFASRALLGVFGATLMPSTLSLIRNIFENREDRRLAIAAWAAMFAGGAALGPVVGGWLLEHFWWGSVFFINVPIIAIFLIAAVVLLPESRDPRPGRIDVPSIGLSLATMLPIVFAIKQFAEHGISDLTVLSLAIGVTSAVVFVRRQQRIADPMIDLALFSDRVFSGAIVANLLSLMGYAGFIFFAAQFLQLGMGLSPMSAAMALLPGLLVTVLGGFAAVRLVRFVPARVVVAASFVMSASGYAIAAFLGTPSTWSIMVAFAVLGLGIGLAETLTNDLMLSSVPPNKAGAASAISETAYEVGAVLGTAVLGSVLTSTYRSHLTVPAVAQWGENDSSFESLGGTVQYAEYFPNVVGERLMASAQAAFDLGVQRTSAVAIVIALAAAWVAWRTLKDA</sequence>
<feature type="transmembrane region" description="Helical" evidence="7">
    <location>
        <begin position="175"/>
        <end position="197"/>
    </location>
</feature>
<dbReference type="InterPro" id="IPR036259">
    <property type="entry name" value="MFS_trans_sf"/>
</dbReference>
<comment type="subcellular location">
    <subcellularLocation>
        <location evidence="1">Cell membrane</location>
        <topology evidence="1">Multi-pass membrane protein</topology>
    </subcellularLocation>
</comment>
<feature type="transmembrane region" description="Helical" evidence="7">
    <location>
        <begin position="89"/>
        <end position="108"/>
    </location>
</feature>
<feature type="transmembrane region" description="Helical" evidence="7">
    <location>
        <begin position="147"/>
        <end position="169"/>
    </location>
</feature>
<dbReference type="PRINTS" id="PR01036">
    <property type="entry name" value="TCRTETB"/>
</dbReference>
<dbReference type="Proteomes" id="UP001257739">
    <property type="component" value="Unassembled WGS sequence"/>
</dbReference>
<evidence type="ECO:0000256" key="7">
    <source>
        <dbReference type="SAM" id="Phobius"/>
    </source>
</evidence>
<keyword evidence="5 7" id="KW-1133">Transmembrane helix</keyword>
<evidence type="ECO:0000256" key="1">
    <source>
        <dbReference type="ARBA" id="ARBA00004651"/>
    </source>
</evidence>
<feature type="transmembrane region" description="Helical" evidence="7">
    <location>
        <begin position="21"/>
        <end position="46"/>
    </location>
</feature>
<dbReference type="Pfam" id="PF07690">
    <property type="entry name" value="MFS_1"/>
    <property type="match status" value="1"/>
</dbReference>
<keyword evidence="3" id="KW-1003">Cell membrane</keyword>
<feature type="transmembrane region" description="Helical" evidence="7">
    <location>
        <begin position="58"/>
        <end position="77"/>
    </location>
</feature>
<feature type="transmembrane region" description="Helical" evidence="7">
    <location>
        <begin position="275"/>
        <end position="298"/>
    </location>
</feature>
<feature type="transmembrane region" description="Helical" evidence="7">
    <location>
        <begin position="234"/>
        <end position="255"/>
    </location>
</feature>
<evidence type="ECO:0000256" key="5">
    <source>
        <dbReference type="ARBA" id="ARBA00022989"/>
    </source>
</evidence>
<accession>A0ABU1UJW9</accession>